<reference evidence="1 2" key="1">
    <citation type="submission" date="2015-07" db="EMBL/GenBank/DDBJ databases">
        <authorList>
            <consortium name="Pathogen Informatics"/>
        </authorList>
    </citation>
    <scope>NUCLEOTIDE SEQUENCE [LARGE SCALE GENOMIC DNA]</scope>
    <source>
        <strain evidence="1 2">A51</strain>
    </source>
</reference>
<protein>
    <submittedName>
        <fullName evidence="1">Uncharacterized protein</fullName>
    </submittedName>
</protein>
<dbReference type="AlphaFoldDB" id="A0A655XSS2"/>
<dbReference type="Proteomes" id="UP000044806">
    <property type="component" value="Unassembled WGS sequence"/>
</dbReference>
<evidence type="ECO:0000313" key="1">
    <source>
        <dbReference type="EMBL" id="CSA94941.1"/>
    </source>
</evidence>
<organism evidence="1 2">
    <name type="scientific">Vibrio cholerae</name>
    <dbReference type="NCBI Taxonomy" id="666"/>
    <lineage>
        <taxon>Bacteria</taxon>
        <taxon>Pseudomonadati</taxon>
        <taxon>Pseudomonadota</taxon>
        <taxon>Gammaproteobacteria</taxon>
        <taxon>Vibrionales</taxon>
        <taxon>Vibrionaceae</taxon>
        <taxon>Vibrio</taxon>
    </lineage>
</organism>
<accession>A0A655XSS2</accession>
<sequence length="67" mass="6845">MLAVVSILSTNFCAVPDLSRVEPVNASGPTTGEMAIWAISAIGESGLHESAMVVAPKSLAYSNAPIT</sequence>
<gene>
    <name evidence="1" type="ORF">ERS013165_02878</name>
</gene>
<proteinExistence type="predicted"/>
<evidence type="ECO:0000313" key="2">
    <source>
        <dbReference type="Proteomes" id="UP000044806"/>
    </source>
</evidence>
<name>A0A655XSS2_VIBCL</name>
<dbReference type="EMBL" id="CWOW01000016">
    <property type="protein sequence ID" value="CSA94941.1"/>
    <property type="molecule type" value="Genomic_DNA"/>
</dbReference>